<evidence type="ECO:0000313" key="6">
    <source>
        <dbReference type="Proteomes" id="UP000759537"/>
    </source>
</evidence>
<keyword evidence="6" id="KW-1185">Reference proteome</keyword>
<dbReference type="OrthoDB" id="9974981at2759"/>
<accession>A0A9P5TD76</accession>
<dbReference type="PANTHER" id="PTHR47706">
    <property type="entry name" value="NMRA-LIKE FAMILY PROTEIN"/>
    <property type="match status" value="1"/>
</dbReference>
<dbReference type="Proteomes" id="UP000759537">
    <property type="component" value="Unassembled WGS sequence"/>
</dbReference>
<dbReference type="InterPro" id="IPR008030">
    <property type="entry name" value="NmrA-like"/>
</dbReference>
<dbReference type="SUPFAM" id="SSF51735">
    <property type="entry name" value="NAD(P)-binding Rossmann-fold domains"/>
    <property type="match status" value="1"/>
</dbReference>
<feature type="domain" description="NmrA-like" evidence="4">
    <location>
        <begin position="8"/>
        <end position="241"/>
    </location>
</feature>
<dbReference type="Pfam" id="PF05368">
    <property type="entry name" value="NmrA"/>
    <property type="match status" value="1"/>
</dbReference>
<dbReference type="Gene3D" id="3.90.25.10">
    <property type="entry name" value="UDP-galactose 4-epimerase, domain 1"/>
    <property type="match status" value="1"/>
</dbReference>
<dbReference type="Gene3D" id="3.40.50.720">
    <property type="entry name" value="NAD(P)-binding Rossmann-like Domain"/>
    <property type="match status" value="1"/>
</dbReference>
<dbReference type="InterPro" id="IPR051609">
    <property type="entry name" value="NmrA/Isoflavone_reductase-like"/>
</dbReference>
<gene>
    <name evidence="5" type="ORF">DFH94DRAFT_851081</name>
</gene>
<evidence type="ECO:0000259" key="4">
    <source>
        <dbReference type="Pfam" id="PF05368"/>
    </source>
</evidence>
<evidence type="ECO:0000256" key="1">
    <source>
        <dbReference type="ARBA" id="ARBA00005725"/>
    </source>
</evidence>
<evidence type="ECO:0000256" key="3">
    <source>
        <dbReference type="ARBA" id="ARBA00023002"/>
    </source>
</evidence>
<dbReference type="InterPro" id="IPR036291">
    <property type="entry name" value="NAD(P)-bd_dom_sf"/>
</dbReference>
<dbReference type="EMBL" id="WHVB01000003">
    <property type="protein sequence ID" value="KAF8485207.1"/>
    <property type="molecule type" value="Genomic_DNA"/>
</dbReference>
<dbReference type="GO" id="GO:0016491">
    <property type="term" value="F:oxidoreductase activity"/>
    <property type="evidence" value="ECO:0007669"/>
    <property type="project" value="UniProtKB-KW"/>
</dbReference>
<reference evidence="5" key="2">
    <citation type="journal article" date="2020" name="Nat. Commun.">
        <title>Large-scale genome sequencing of mycorrhizal fungi provides insights into the early evolution of symbiotic traits.</title>
        <authorList>
            <person name="Miyauchi S."/>
            <person name="Kiss E."/>
            <person name="Kuo A."/>
            <person name="Drula E."/>
            <person name="Kohler A."/>
            <person name="Sanchez-Garcia M."/>
            <person name="Morin E."/>
            <person name="Andreopoulos B."/>
            <person name="Barry K.W."/>
            <person name="Bonito G."/>
            <person name="Buee M."/>
            <person name="Carver A."/>
            <person name="Chen C."/>
            <person name="Cichocki N."/>
            <person name="Clum A."/>
            <person name="Culley D."/>
            <person name="Crous P.W."/>
            <person name="Fauchery L."/>
            <person name="Girlanda M."/>
            <person name="Hayes R.D."/>
            <person name="Keri Z."/>
            <person name="LaButti K."/>
            <person name="Lipzen A."/>
            <person name="Lombard V."/>
            <person name="Magnuson J."/>
            <person name="Maillard F."/>
            <person name="Murat C."/>
            <person name="Nolan M."/>
            <person name="Ohm R.A."/>
            <person name="Pangilinan J."/>
            <person name="Pereira M.F."/>
            <person name="Perotto S."/>
            <person name="Peter M."/>
            <person name="Pfister S."/>
            <person name="Riley R."/>
            <person name="Sitrit Y."/>
            <person name="Stielow J.B."/>
            <person name="Szollosi G."/>
            <person name="Zifcakova L."/>
            <person name="Stursova M."/>
            <person name="Spatafora J.W."/>
            <person name="Tedersoo L."/>
            <person name="Vaario L.M."/>
            <person name="Yamada A."/>
            <person name="Yan M."/>
            <person name="Wang P."/>
            <person name="Xu J."/>
            <person name="Bruns T."/>
            <person name="Baldrian P."/>
            <person name="Vilgalys R."/>
            <person name="Dunand C."/>
            <person name="Henrissat B."/>
            <person name="Grigoriev I.V."/>
            <person name="Hibbett D."/>
            <person name="Nagy L.G."/>
            <person name="Martin F.M."/>
        </authorList>
    </citation>
    <scope>NUCLEOTIDE SEQUENCE</scope>
    <source>
        <strain evidence="5">Prilba</strain>
    </source>
</reference>
<keyword evidence="3" id="KW-0560">Oxidoreductase</keyword>
<sequence>MSGYTNFAVVGAGAIGKYIVQQLLKDKAAGTVKEVVVLSREGSMTTVQGDAKVIHIDYSNHASIKQALAGVHVVISTVAGAALDVQGKIAAAGKEAGVELFVPSEFGGVTEGETEGWFGAKGNVQGQLKALGVPYALFYTGPFADYIWTSYVDIPSGKVSVGGDGNKQITFTSRTDIARYVSYVLTHLPAEQLKNRAFTIAGDNKSFNEIFKGYEEKTGKKVDVTYIPVSELDAKIAANPKDFSAFLQKYWATAGPFQRTDNHLYPDWNPTPAIDYVPVA</sequence>
<keyword evidence="2" id="KW-0521">NADP</keyword>
<organism evidence="5 6">
    <name type="scientific">Russula ochroleuca</name>
    <dbReference type="NCBI Taxonomy" id="152965"/>
    <lineage>
        <taxon>Eukaryota</taxon>
        <taxon>Fungi</taxon>
        <taxon>Dikarya</taxon>
        <taxon>Basidiomycota</taxon>
        <taxon>Agaricomycotina</taxon>
        <taxon>Agaricomycetes</taxon>
        <taxon>Russulales</taxon>
        <taxon>Russulaceae</taxon>
        <taxon>Russula</taxon>
    </lineage>
</organism>
<dbReference type="PANTHER" id="PTHR47706:SF4">
    <property type="entry name" value="NMRA-LIKE DOMAIN-CONTAINING PROTEIN"/>
    <property type="match status" value="1"/>
</dbReference>
<evidence type="ECO:0000313" key="5">
    <source>
        <dbReference type="EMBL" id="KAF8485207.1"/>
    </source>
</evidence>
<dbReference type="AlphaFoldDB" id="A0A9P5TD76"/>
<name>A0A9P5TD76_9AGAM</name>
<comment type="caution">
    <text evidence="5">The sequence shown here is derived from an EMBL/GenBank/DDBJ whole genome shotgun (WGS) entry which is preliminary data.</text>
</comment>
<evidence type="ECO:0000256" key="2">
    <source>
        <dbReference type="ARBA" id="ARBA00022857"/>
    </source>
</evidence>
<protein>
    <submittedName>
        <fullName evidence="5">NAD-P-binding protein</fullName>
    </submittedName>
</protein>
<reference evidence="5" key="1">
    <citation type="submission" date="2019-10" db="EMBL/GenBank/DDBJ databases">
        <authorList>
            <consortium name="DOE Joint Genome Institute"/>
            <person name="Kuo A."/>
            <person name="Miyauchi S."/>
            <person name="Kiss E."/>
            <person name="Drula E."/>
            <person name="Kohler A."/>
            <person name="Sanchez-Garcia M."/>
            <person name="Andreopoulos B."/>
            <person name="Barry K.W."/>
            <person name="Bonito G."/>
            <person name="Buee M."/>
            <person name="Carver A."/>
            <person name="Chen C."/>
            <person name="Cichocki N."/>
            <person name="Clum A."/>
            <person name="Culley D."/>
            <person name="Crous P.W."/>
            <person name="Fauchery L."/>
            <person name="Girlanda M."/>
            <person name="Hayes R."/>
            <person name="Keri Z."/>
            <person name="LaButti K."/>
            <person name="Lipzen A."/>
            <person name="Lombard V."/>
            <person name="Magnuson J."/>
            <person name="Maillard F."/>
            <person name="Morin E."/>
            <person name="Murat C."/>
            <person name="Nolan M."/>
            <person name="Ohm R."/>
            <person name="Pangilinan J."/>
            <person name="Pereira M."/>
            <person name="Perotto S."/>
            <person name="Peter M."/>
            <person name="Riley R."/>
            <person name="Sitrit Y."/>
            <person name="Stielow B."/>
            <person name="Szollosi G."/>
            <person name="Zifcakova L."/>
            <person name="Stursova M."/>
            <person name="Spatafora J.W."/>
            <person name="Tedersoo L."/>
            <person name="Vaario L.-M."/>
            <person name="Yamada A."/>
            <person name="Yan M."/>
            <person name="Wang P."/>
            <person name="Xu J."/>
            <person name="Bruns T."/>
            <person name="Baldrian P."/>
            <person name="Vilgalys R."/>
            <person name="Henrissat B."/>
            <person name="Grigoriev I.V."/>
            <person name="Hibbett D."/>
            <person name="Nagy L.G."/>
            <person name="Martin F.M."/>
        </authorList>
    </citation>
    <scope>NUCLEOTIDE SEQUENCE</scope>
    <source>
        <strain evidence="5">Prilba</strain>
    </source>
</reference>
<comment type="similarity">
    <text evidence="1">Belongs to the NmrA-type oxidoreductase family. Isoflavone reductase subfamily.</text>
</comment>
<proteinExistence type="inferred from homology"/>